<reference evidence="2" key="1">
    <citation type="submission" date="2023-07" db="EMBL/GenBank/DDBJ databases">
        <authorList>
            <consortium name="AG Swart"/>
            <person name="Singh M."/>
            <person name="Singh A."/>
            <person name="Seah K."/>
            <person name="Emmerich C."/>
        </authorList>
    </citation>
    <scope>NUCLEOTIDE SEQUENCE</scope>
    <source>
        <strain evidence="2">DP1</strain>
    </source>
</reference>
<accession>A0AAD2D8T4</accession>
<feature type="compositionally biased region" description="Basic and acidic residues" evidence="1">
    <location>
        <begin position="360"/>
        <end position="385"/>
    </location>
</feature>
<name>A0AAD2D8T4_EUPCR</name>
<evidence type="ECO:0000313" key="3">
    <source>
        <dbReference type="Proteomes" id="UP001295684"/>
    </source>
</evidence>
<dbReference type="EMBL" id="CAMPGE010027513">
    <property type="protein sequence ID" value="CAI2385132.1"/>
    <property type="molecule type" value="Genomic_DNA"/>
</dbReference>
<dbReference type="AlphaFoldDB" id="A0AAD2D8T4"/>
<evidence type="ECO:0000313" key="2">
    <source>
        <dbReference type="EMBL" id="CAI2385132.1"/>
    </source>
</evidence>
<gene>
    <name evidence="2" type="ORF">ECRASSUSDP1_LOCUS26679</name>
</gene>
<dbReference type="Proteomes" id="UP001295684">
    <property type="component" value="Unassembled WGS sequence"/>
</dbReference>
<protein>
    <submittedName>
        <fullName evidence="2">Uncharacterized protein</fullName>
    </submittedName>
</protein>
<sequence length="507" mass="58720">MQRQDSKEMRSSDELNLYNIDIQDVPLIIHHSPPMNNVPINPIEQMKLGCQKLKEDINKMVFTSGNSFLPEHGMTKEEYERLKEENQKDNLNNLKLLVNNSNNARRSEMRGKRTKEKAIPKSLKINNFSPKPSKIWNLQEETQLPTLSPPSRASRRPQTSILLGTLETNQTVGKKSVVPSPKLAPKPKSRMGILNVNMTDTKNRREILESKDFDQFYKQSLLPKELKKLNPALYGMDSSNLMRAISPVYREPTEKEKDIIKMKFEVLKMNNKFTNHRKDLEKQFAPKRMKSPQPNVKTEFQKQFRKNTQLYETNLKMGNSAQIYRNGSCISPEPKVRFSEIKGKLGFRGVTFRANSNIKPKGEARSRILSDPRAEREKYSDKVSEVSESSMESEESKKVNRTANRVLNKKIPTTDMKFFRNKRTKSKAFKRERKIKLNKIKFNIRNNIASPILRERLNQNKTKSKITKKSRKTIVTSPEGRNRIFSFSQGNTGGLTKKMKLKTMVRG</sequence>
<organism evidence="2 3">
    <name type="scientific">Euplotes crassus</name>
    <dbReference type="NCBI Taxonomy" id="5936"/>
    <lineage>
        <taxon>Eukaryota</taxon>
        <taxon>Sar</taxon>
        <taxon>Alveolata</taxon>
        <taxon>Ciliophora</taxon>
        <taxon>Intramacronucleata</taxon>
        <taxon>Spirotrichea</taxon>
        <taxon>Hypotrichia</taxon>
        <taxon>Euplotida</taxon>
        <taxon>Euplotidae</taxon>
        <taxon>Moneuplotes</taxon>
    </lineage>
</organism>
<keyword evidence="3" id="KW-1185">Reference proteome</keyword>
<proteinExistence type="predicted"/>
<feature type="region of interest" description="Disordered" evidence="1">
    <location>
        <begin position="360"/>
        <end position="400"/>
    </location>
</feature>
<evidence type="ECO:0000256" key="1">
    <source>
        <dbReference type="SAM" id="MobiDB-lite"/>
    </source>
</evidence>
<comment type="caution">
    <text evidence="2">The sequence shown here is derived from an EMBL/GenBank/DDBJ whole genome shotgun (WGS) entry which is preliminary data.</text>
</comment>